<proteinExistence type="inferred from homology"/>
<dbReference type="GO" id="GO:0005524">
    <property type="term" value="F:ATP binding"/>
    <property type="evidence" value="ECO:0007669"/>
    <property type="project" value="UniProtKB-UniRule"/>
</dbReference>
<sequence length="215" mass="23445">MSSEEEGDSHHFLFSDDLVNTTATSHSSQAVVESYQLTNPSNPSDVHVSFAPLSISNHRGDRDGHTGHRAPRSPTRGSGQGAKENSPLLGPKSDFEHSLGFSVWNAFPDDAEFAEIVTTAELAIENGVFPERIYQGSSGSYFVKDTEGKTIAVFKPKDEEPYGLLNPKWTKWMHKLCCPCCFGRSCLVPNQGYLSEAGASLVDQKLGLNVVPKTK</sequence>
<protein>
    <recommendedName>
        <fullName evidence="9">Phosphatidylinositol 4-kinase type 2</fullName>
        <ecNumber evidence="9">2.7.1.67</ecNumber>
    </recommendedName>
</protein>
<keyword evidence="8 9" id="KW-0472">Membrane</keyword>
<feature type="domain" description="PI3K/PI4K catalytic" evidence="11">
    <location>
        <begin position="127"/>
        <end position="215"/>
    </location>
</feature>
<evidence type="ECO:0000313" key="13">
    <source>
        <dbReference type="Proteomes" id="UP000678393"/>
    </source>
</evidence>
<keyword evidence="6 9" id="KW-0418">Kinase</keyword>
<dbReference type="PANTHER" id="PTHR12865">
    <property type="entry name" value="PHOSPHATIDYLINOSITOL 4-KINASE TYPE-II"/>
    <property type="match status" value="1"/>
</dbReference>
<keyword evidence="4 9" id="KW-0808">Transferase</keyword>
<evidence type="ECO:0000256" key="8">
    <source>
        <dbReference type="ARBA" id="ARBA00023136"/>
    </source>
</evidence>
<evidence type="ECO:0000256" key="9">
    <source>
        <dbReference type="RuleBase" id="RU367084"/>
    </source>
</evidence>
<dbReference type="GO" id="GO:0005886">
    <property type="term" value="C:plasma membrane"/>
    <property type="evidence" value="ECO:0007669"/>
    <property type="project" value="UniProtKB-SubCell"/>
</dbReference>
<evidence type="ECO:0000256" key="5">
    <source>
        <dbReference type="ARBA" id="ARBA00022741"/>
    </source>
</evidence>
<dbReference type="GO" id="GO:0007030">
    <property type="term" value="P:Golgi organization"/>
    <property type="evidence" value="ECO:0007669"/>
    <property type="project" value="TreeGrafter"/>
</dbReference>
<dbReference type="EMBL" id="CAJHNH020001310">
    <property type="protein sequence ID" value="CAG5122520.1"/>
    <property type="molecule type" value="Genomic_DNA"/>
</dbReference>
<dbReference type="GO" id="GO:0007032">
    <property type="term" value="P:endosome organization"/>
    <property type="evidence" value="ECO:0007669"/>
    <property type="project" value="TreeGrafter"/>
</dbReference>
<dbReference type="GO" id="GO:0046854">
    <property type="term" value="P:phosphatidylinositol phosphate biosynthetic process"/>
    <property type="evidence" value="ECO:0007669"/>
    <property type="project" value="UniProtKB-UniRule"/>
</dbReference>
<comment type="subcellular location">
    <subcellularLocation>
        <location evidence="1">Cell membrane</location>
    </subcellularLocation>
    <subcellularLocation>
        <location evidence="9">Membrane</location>
        <topology evidence="9">Peripheral membrane protein</topology>
    </subcellularLocation>
</comment>
<keyword evidence="3" id="KW-1003">Cell membrane</keyword>
<evidence type="ECO:0000256" key="7">
    <source>
        <dbReference type="ARBA" id="ARBA00022840"/>
    </source>
</evidence>
<evidence type="ECO:0000256" key="2">
    <source>
        <dbReference type="ARBA" id="ARBA00008941"/>
    </source>
</evidence>
<dbReference type="PANTHER" id="PTHR12865:SF1">
    <property type="entry name" value="PHOSPHATIDYLINOSITOL 4-KINASE TYPE 2"/>
    <property type="match status" value="1"/>
</dbReference>
<organism evidence="12 13">
    <name type="scientific">Candidula unifasciata</name>
    <dbReference type="NCBI Taxonomy" id="100452"/>
    <lineage>
        <taxon>Eukaryota</taxon>
        <taxon>Metazoa</taxon>
        <taxon>Spiralia</taxon>
        <taxon>Lophotrochozoa</taxon>
        <taxon>Mollusca</taxon>
        <taxon>Gastropoda</taxon>
        <taxon>Heterobranchia</taxon>
        <taxon>Euthyneura</taxon>
        <taxon>Panpulmonata</taxon>
        <taxon>Eupulmonata</taxon>
        <taxon>Stylommatophora</taxon>
        <taxon>Helicina</taxon>
        <taxon>Helicoidea</taxon>
        <taxon>Geomitridae</taxon>
        <taxon>Candidula</taxon>
    </lineage>
</organism>
<keyword evidence="5 9" id="KW-0547">Nucleotide-binding</keyword>
<dbReference type="GO" id="GO:0005802">
    <property type="term" value="C:trans-Golgi network"/>
    <property type="evidence" value="ECO:0007669"/>
    <property type="project" value="TreeGrafter"/>
</dbReference>
<dbReference type="Pfam" id="PF00454">
    <property type="entry name" value="PI3_PI4_kinase"/>
    <property type="match status" value="1"/>
</dbReference>
<evidence type="ECO:0000313" key="12">
    <source>
        <dbReference type="EMBL" id="CAG5122520.1"/>
    </source>
</evidence>
<feature type="non-terminal residue" evidence="12">
    <location>
        <position position="1"/>
    </location>
</feature>
<dbReference type="GO" id="GO:0005765">
    <property type="term" value="C:lysosomal membrane"/>
    <property type="evidence" value="ECO:0007669"/>
    <property type="project" value="TreeGrafter"/>
</dbReference>
<keyword evidence="13" id="KW-1185">Reference proteome</keyword>
<dbReference type="InterPro" id="IPR000403">
    <property type="entry name" value="PI3/4_kinase_cat_dom"/>
</dbReference>
<dbReference type="Proteomes" id="UP000678393">
    <property type="component" value="Unassembled WGS sequence"/>
</dbReference>
<evidence type="ECO:0000256" key="3">
    <source>
        <dbReference type="ARBA" id="ARBA00022475"/>
    </source>
</evidence>
<evidence type="ECO:0000256" key="4">
    <source>
        <dbReference type="ARBA" id="ARBA00022679"/>
    </source>
</evidence>
<name>A0A8S3Z4K0_9EUPU</name>
<dbReference type="EC" id="2.7.1.67" evidence="9"/>
<comment type="similarity">
    <text evidence="2 9">Belongs to the PI3/PI4-kinase family. Type II PI4K subfamily.</text>
</comment>
<reference evidence="12" key="1">
    <citation type="submission" date="2021-04" db="EMBL/GenBank/DDBJ databases">
        <authorList>
            <consortium name="Molecular Ecology Group"/>
        </authorList>
    </citation>
    <scope>NUCLEOTIDE SEQUENCE</scope>
</reference>
<comment type="catalytic activity">
    <reaction evidence="9">
        <text>a 1,2-diacyl-sn-glycero-3-phospho-(1D-myo-inositol) + ATP = a 1,2-diacyl-sn-glycero-3-phospho-(1D-myo-inositol 4-phosphate) + ADP + H(+)</text>
        <dbReference type="Rhea" id="RHEA:19877"/>
        <dbReference type="ChEBI" id="CHEBI:15378"/>
        <dbReference type="ChEBI" id="CHEBI:30616"/>
        <dbReference type="ChEBI" id="CHEBI:57880"/>
        <dbReference type="ChEBI" id="CHEBI:58178"/>
        <dbReference type="ChEBI" id="CHEBI:456216"/>
        <dbReference type="EC" id="2.7.1.67"/>
    </reaction>
</comment>
<dbReference type="PROSITE" id="PS50290">
    <property type="entry name" value="PI3_4_KINASE_3"/>
    <property type="match status" value="1"/>
</dbReference>
<keyword evidence="7 9" id="KW-0067">ATP-binding</keyword>
<gene>
    <name evidence="12" type="ORF">CUNI_LOCUS8078</name>
</gene>
<dbReference type="GO" id="GO:0004430">
    <property type="term" value="F:1-phosphatidylinositol 4-kinase activity"/>
    <property type="evidence" value="ECO:0007669"/>
    <property type="project" value="UniProtKB-UniRule"/>
</dbReference>
<dbReference type="InterPro" id="IPR039756">
    <property type="entry name" value="Lsb6/PI4K2"/>
</dbReference>
<evidence type="ECO:0000256" key="1">
    <source>
        <dbReference type="ARBA" id="ARBA00004236"/>
    </source>
</evidence>
<feature type="region of interest" description="Disordered" evidence="10">
    <location>
        <begin position="54"/>
        <end position="89"/>
    </location>
</feature>
<evidence type="ECO:0000256" key="10">
    <source>
        <dbReference type="SAM" id="MobiDB-lite"/>
    </source>
</evidence>
<comment type="caution">
    <text evidence="12">The sequence shown here is derived from an EMBL/GenBank/DDBJ whole genome shotgun (WGS) entry which is preliminary data.</text>
</comment>
<evidence type="ECO:0000259" key="11">
    <source>
        <dbReference type="PROSITE" id="PS50290"/>
    </source>
</evidence>
<dbReference type="OrthoDB" id="3349449at2759"/>
<dbReference type="GO" id="GO:0005768">
    <property type="term" value="C:endosome"/>
    <property type="evidence" value="ECO:0007669"/>
    <property type="project" value="TreeGrafter"/>
</dbReference>
<dbReference type="AlphaFoldDB" id="A0A8S3Z4K0"/>
<evidence type="ECO:0000256" key="6">
    <source>
        <dbReference type="ARBA" id="ARBA00022777"/>
    </source>
</evidence>
<accession>A0A8S3Z4K0</accession>